<dbReference type="PROSITE" id="PS50977">
    <property type="entry name" value="HTH_TETR_2"/>
    <property type="match status" value="1"/>
</dbReference>
<proteinExistence type="predicted"/>
<sequence length="192" mass="21034">MSTTDTRTAIMDAAQALIQRGGANAMSYQHISDTIGIRKASIHHHFPTKEHLIEAVIQRYAAYFLKLVDAIVESKLDPAAKLRKYAGLFEATLCEGQQDKACLCGMLGAELATLGHPAAAGVRRFYRDNEARLAKILEEGLNKGAFRFKGDTKLVAAMIFSLLEGGALVVRAEGGHKRLHTMVEQTITLLQR</sequence>
<evidence type="ECO:0000256" key="4">
    <source>
        <dbReference type="PROSITE-ProRule" id="PRU00335"/>
    </source>
</evidence>
<protein>
    <submittedName>
        <fullName evidence="6">Transcriptional regulator, TetR family</fullName>
    </submittedName>
</protein>
<dbReference type="PANTHER" id="PTHR47506">
    <property type="entry name" value="TRANSCRIPTIONAL REGULATORY PROTEIN"/>
    <property type="match status" value="1"/>
</dbReference>
<feature type="DNA-binding region" description="H-T-H motif" evidence="4">
    <location>
        <begin position="27"/>
        <end position="46"/>
    </location>
</feature>
<dbReference type="EMBL" id="CZPZ01000014">
    <property type="protein sequence ID" value="CUS36279.1"/>
    <property type="molecule type" value="Genomic_DNA"/>
</dbReference>
<keyword evidence="2 4" id="KW-0238">DNA-binding</keyword>
<evidence type="ECO:0000313" key="7">
    <source>
        <dbReference type="Proteomes" id="UP000198736"/>
    </source>
</evidence>
<evidence type="ECO:0000256" key="3">
    <source>
        <dbReference type="ARBA" id="ARBA00023163"/>
    </source>
</evidence>
<dbReference type="OrthoDB" id="9800152at2"/>
<evidence type="ECO:0000259" key="5">
    <source>
        <dbReference type="PROSITE" id="PS50977"/>
    </source>
</evidence>
<evidence type="ECO:0000256" key="1">
    <source>
        <dbReference type="ARBA" id="ARBA00023015"/>
    </source>
</evidence>
<dbReference type="RefSeq" id="WP_090897778.1">
    <property type="nucleotide sequence ID" value="NZ_CZPZ01000014.1"/>
</dbReference>
<dbReference type="InterPro" id="IPR001647">
    <property type="entry name" value="HTH_TetR"/>
</dbReference>
<dbReference type="GO" id="GO:0003677">
    <property type="term" value="F:DNA binding"/>
    <property type="evidence" value="ECO:0007669"/>
    <property type="project" value="UniProtKB-UniRule"/>
</dbReference>
<dbReference type="STRING" id="1742973.COMA2_210065"/>
<evidence type="ECO:0000313" key="6">
    <source>
        <dbReference type="EMBL" id="CUS36279.1"/>
    </source>
</evidence>
<dbReference type="InterPro" id="IPR011075">
    <property type="entry name" value="TetR_C"/>
</dbReference>
<dbReference type="AlphaFoldDB" id="A0A0S4LFA5"/>
<keyword evidence="1" id="KW-0805">Transcription regulation</keyword>
<name>A0A0S4LFA5_9BACT</name>
<dbReference type="InterPro" id="IPR036271">
    <property type="entry name" value="Tet_transcr_reg_TetR-rel_C_sf"/>
</dbReference>
<organism evidence="6 7">
    <name type="scientific">Candidatus Nitrospira nitrificans</name>
    <dbReference type="NCBI Taxonomy" id="1742973"/>
    <lineage>
        <taxon>Bacteria</taxon>
        <taxon>Pseudomonadati</taxon>
        <taxon>Nitrospirota</taxon>
        <taxon>Nitrospiria</taxon>
        <taxon>Nitrospirales</taxon>
        <taxon>Nitrospiraceae</taxon>
        <taxon>Nitrospira</taxon>
    </lineage>
</organism>
<evidence type="ECO:0000256" key="2">
    <source>
        <dbReference type="ARBA" id="ARBA00023125"/>
    </source>
</evidence>
<dbReference type="SUPFAM" id="SSF48498">
    <property type="entry name" value="Tetracyclin repressor-like, C-terminal domain"/>
    <property type="match status" value="1"/>
</dbReference>
<keyword evidence="7" id="KW-1185">Reference proteome</keyword>
<reference evidence="7" key="1">
    <citation type="submission" date="2015-10" db="EMBL/GenBank/DDBJ databases">
        <authorList>
            <person name="Luecker S."/>
            <person name="Luecker S."/>
        </authorList>
    </citation>
    <scope>NUCLEOTIDE SEQUENCE [LARGE SCALE GENOMIC DNA]</scope>
</reference>
<dbReference type="Proteomes" id="UP000198736">
    <property type="component" value="Unassembled WGS sequence"/>
</dbReference>
<dbReference type="InterPro" id="IPR009057">
    <property type="entry name" value="Homeodomain-like_sf"/>
</dbReference>
<keyword evidence="3" id="KW-0804">Transcription</keyword>
<dbReference type="SUPFAM" id="SSF46689">
    <property type="entry name" value="Homeodomain-like"/>
    <property type="match status" value="1"/>
</dbReference>
<dbReference type="Gene3D" id="1.10.357.10">
    <property type="entry name" value="Tetracycline Repressor, domain 2"/>
    <property type="match status" value="1"/>
</dbReference>
<dbReference type="Pfam" id="PF16925">
    <property type="entry name" value="TetR_C_13"/>
    <property type="match status" value="1"/>
</dbReference>
<gene>
    <name evidence="6" type="ORF">COMA2_210065</name>
</gene>
<feature type="domain" description="HTH tetR-type" evidence="5">
    <location>
        <begin position="4"/>
        <end position="64"/>
    </location>
</feature>
<dbReference type="PANTHER" id="PTHR47506:SF1">
    <property type="entry name" value="HTH-TYPE TRANSCRIPTIONAL REGULATOR YJDC"/>
    <property type="match status" value="1"/>
</dbReference>
<accession>A0A0S4LFA5</accession>
<dbReference type="Pfam" id="PF00440">
    <property type="entry name" value="TetR_N"/>
    <property type="match status" value="1"/>
</dbReference>
<dbReference type="PRINTS" id="PR00455">
    <property type="entry name" value="HTHTETR"/>
</dbReference>